<dbReference type="EMBL" id="CP038017">
    <property type="protein sequence ID" value="QIV94764.1"/>
    <property type="molecule type" value="Genomic_DNA"/>
</dbReference>
<dbReference type="Gene3D" id="3.90.550.20">
    <property type="match status" value="1"/>
</dbReference>
<dbReference type="AlphaFoldDB" id="A0A6M3HU47"/>
<dbReference type="Proteomes" id="UP000503320">
    <property type="component" value="Chromosome"/>
</dbReference>
<keyword evidence="2" id="KW-1185">Reference proteome</keyword>
<dbReference type="KEGG" id="afri:E3E15_05125"/>
<evidence type="ECO:0000313" key="2">
    <source>
        <dbReference type="Proteomes" id="UP000503320"/>
    </source>
</evidence>
<evidence type="ECO:0000313" key="1">
    <source>
        <dbReference type="EMBL" id="QIV94764.1"/>
    </source>
</evidence>
<accession>A0A6M3HU47</accession>
<proteinExistence type="predicted"/>
<gene>
    <name evidence="1" type="ORF">E3E15_05125</name>
</gene>
<protein>
    <submittedName>
        <fullName evidence="1">Uncharacterized protein</fullName>
    </submittedName>
</protein>
<dbReference type="RefSeq" id="WP_172106854.1">
    <property type="nucleotide sequence ID" value="NZ_CP038017.1"/>
</dbReference>
<name>A0A6M3HU47_9GAMM</name>
<reference evidence="1 2" key="1">
    <citation type="submission" date="2019-03" db="EMBL/GenBank/DDBJ databases">
        <title>Complete Genome Sequence of Allofrancisella frigidaquae Strain SYSU 10HL1970 Isolated from Water-Cooling Systems in China.</title>
        <authorList>
            <person name="Ohrman C."/>
            <person name="Uneklint I."/>
            <person name="Sjodin A."/>
        </authorList>
    </citation>
    <scope>NUCLEOTIDE SEQUENCE [LARGE SCALE GENOMIC DNA]</scope>
    <source>
        <strain evidence="1 2">SYSU 10HL1970</strain>
    </source>
</reference>
<sequence length="380" mass="44864">MESNFIHFYWAGPEGKDVPHFVYKNLNIWAKHLYTSKSLFIPILWCNEAVYKILKSQNKIADITSCLTNISLPTTGDSGLFIGNDINHYKSGRQTSYKNFYSLLPKKTEAFYGLNYKYSYESHKGFKEKFTDKEKWVLKKEVEDRFKCIPAIVVNFESYLYNLGETDVETENFRFLLKVYKLYNKPYFYAFVKDTYNVHFLANFGGLYFDIDFLPLKEDFFKSMNQIRTEKYNNSSLNLITSELRDKKFQNRQNFTFVLLKYCDISDESKEVNISRISALSKLKYSEIDSIASYDVGFQICLEPVKRKNFYIPYTLLSITEQFKSDYANYEKNVKEYKEKTRKIFPSGLFQDNKYSGYEGVNELQKKIRAFPLNCVNSLT</sequence>
<organism evidence="1 2">
    <name type="scientific">Allofrancisella frigidaquae</name>
    <dbReference type="NCBI Taxonomy" id="1085644"/>
    <lineage>
        <taxon>Bacteria</taxon>
        <taxon>Pseudomonadati</taxon>
        <taxon>Pseudomonadota</taxon>
        <taxon>Gammaproteobacteria</taxon>
        <taxon>Thiotrichales</taxon>
        <taxon>Francisellaceae</taxon>
        <taxon>Allofrancisella</taxon>
    </lineage>
</organism>